<evidence type="ECO:0000313" key="5">
    <source>
        <dbReference type="Proteomes" id="UP000005240"/>
    </source>
</evidence>
<evidence type="ECO:0000256" key="1">
    <source>
        <dbReference type="SAM" id="MobiDB-lite"/>
    </source>
</evidence>
<dbReference type="EMBL" id="ADAS02000116">
    <property type="protein sequence ID" value="OAV89843.1"/>
    <property type="molecule type" value="Genomic_DNA"/>
</dbReference>
<keyword evidence="5" id="KW-1185">Reference proteome</keyword>
<evidence type="ECO:0000313" key="4">
    <source>
        <dbReference type="EnsemblFungi" id="PTTG_28508-t43_1-p1"/>
    </source>
</evidence>
<gene>
    <name evidence="3" type="ORF">PTTG_28508</name>
</gene>
<dbReference type="Pfam" id="PF01755">
    <property type="entry name" value="Glyco_transf_25"/>
    <property type="match status" value="1"/>
</dbReference>
<feature type="region of interest" description="Disordered" evidence="1">
    <location>
        <begin position="124"/>
        <end position="150"/>
    </location>
</feature>
<dbReference type="STRING" id="630390.A0A180GD29"/>
<proteinExistence type="predicted"/>
<reference evidence="4" key="4">
    <citation type="submission" date="2025-05" db="UniProtKB">
        <authorList>
            <consortium name="EnsemblFungi"/>
        </authorList>
    </citation>
    <scope>IDENTIFICATION</scope>
    <source>
        <strain evidence="4">isolate 1-1 / race 1 (BBBD)</strain>
    </source>
</reference>
<reference evidence="3" key="2">
    <citation type="submission" date="2016-05" db="EMBL/GenBank/DDBJ databases">
        <title>Comparative analysis highlights variable genome content of wheat rusts and divergence of the mating loci.</title>
        <authorList>
            <person name="Cuomo C.A."/>
            <person name="Bakkeren G."/>
            <person name="Szabo L."/>
            <person name="Khalil H."/>
            <person name="Joly D."/>
            <person name="Goldberg J."/>
            <person name="Young S."/>
            <person name="Zeng Q."/>
            <person name="Fellers J."/>
        </authorList>
    </citation>
    <scope>NUCLEOTIDE SEQUENCE [LARGE SCALE GENOMIC DNA]</scope>
    <source>
        <strain evidence="3">1-1 BBBD Race 1</strain>
    </source>
</reference>
<name>A0A180GD29_PUCT1</name>
<reference evidence="4 5" key="3">
    <citation type="journal article" date="2017" name="G3 (Bethesda)">
        <title>Comparative analysis highlights variable genome content of wheat rusts and divergence of the mating loci.</title>
        <authorList>
            <person name="Cuomo C.A."/>
            <person name="Bakkeren G."/>
            <person name="Khalil H.B."/>
            <person name="Panwar V."/>
            <person name="Joly D."/>
            <person name="Linning R."/>
            <person name="Sakthikumar S."/>
            <person name="Song X."/>
            <person name="Adiconis X."/>
            <person name="Fan L."/>
            <person name="Goldberg J.M."/>
            <person name="Levin J.Z."/>
            <person name="Young S."/>
            <person name="Zeng Q."/>
            <person name="Anikster Y."/>
            <person name="Bruce M."/>
            <person name="Wang M."/>
            <person name="Yin C."/>
            <person name="McCallum B."/>
            <person name="Szabo L.J."/>
            <person name="Hulbert S."/>
            <person name="Chen X."/>
            <person name="Fellers J.P."/>
        </authorList>
    </citation>
    <scope>NUCLEOTIDE SEQUENCE</scope>
    <source>
        <strain evidence="4">isolate 1-1 / race 1 (BBBD)</strain>
        <strain evidence="5">Isolate 1-1 / race 1 (BBBD)</strain>
    </source>
</reference>
<accession>A0A180GD29</accession>
<dbReference type="AlphaFoldDB" id="A0A180GD29"/>
<dbReference type="OrthoDB" id="10383605at2759"/>
<organism evidence="3">
    <name type="scientific">Puccinia triticina (isolate 1-1 / race 1 (BBBD))</name>
    <name type="common">Brown leaf rust fungus</name>
    <dbReference type="NCBI Taxonomy" id="630390"/>
    <lineage>
        <taxon>Eukaryota</taxon>
        <taxon>Fungi</taxon>
        <taxon>Dikarya</taxon>
        <taxon>Basidiomycota</taxon>
        <taxon>Pucciniomycotina</taxon>
        <taxon>Pucciniomycetes</taxon>
        <taxon>Pucciniales</taxon>
        <taxon>Pucciniaceae</taxon>
        <taxon>Puccinia</taxon>
    </lineage>
</organism>
<reference evidence="3" key="1">
    <citation type="submission" date="2009-11" db="EMBL/GenBank/DDBJ databases">
        <authorList>
            <consortium name="The Broad Institute Genome Sequencing Platform"/>
            <person name="Ward D."/>
            <person name="Feldgarden M."/>
            <person name="Earl A."/>
            <person name="Young S.K."/>
            <person name="Zeng Q."/>
            <person name="Koehrsen M."/>
            <person name="Alvarado L."/>
            <person name="Berlin A."/>
            <person name="Bochicchio J."/>
            <person name="Borenstein D."/>
            <person name="Chapman S.B."/>
            <person name="Chen Z."/>
            <person name="Engels R."/>
            <person name="Freedman E."/>
            <person name="Gellesch M."/>
            <person name="Goldberg J."/>
            <person name="Griggs A."/>
            <person name="Gujja S."/>
            <person name="Heilman E."/>
            <person name="Heiman D."/>
            <person name="Hepburn T."/>
            <person name="Howarth C."/>
            <person name="Jen D."/>
            <person name="Larson L."/>
            <person name="Lewis B."/>
            <person name="Mehta T."/>
            <person name="Park D."/>
            <person name="Pearson M."/>
            <person name="Roberts A."/>
            <person name="Saif S."/>
            <person name="Shea T."/>
            <person name="Shenoy N."/>
            <person name="Sisk P."/>
            <person name="Stolte C."/>
            <person name="Sykes S."/>
            <person name="Thomson T."/>
            <person name="Walk T."/>
            <person name="White J."/>
            <person name="Yandava C."/>
            <person name="Izard J."/>
            <person name="Baranova O.V."/>
            <person name="Blanton J.M."/>
            <person name="Tanner A.C."/>
            <person name="Dewhirst F.E."/>
            <person name="Haas B."/>
            <person name="Nusbaum C."/>
            <person name="Birren B."/>
        </authorList>
    </citation>
    <scope>NUCLEOTIDE SEQUENCE [LARGE SCALE GENOMIC DNA]</scope>
    <source>
        <strain evidence="3">1-1 BBBD Race 1</strain>
    </source>
</reference>
<dbReference type="InterPro" id="IPR002654">
    <property type="entry name" value="Glyco_trans_25"/>
</dbReference>
<evidence type="ECO:0000313" key="3">
    <source>
        <dbReference type="EMBL" id="OAV89843.1"/>
    </source>
</evidence>
<dbReference type="EnsemblFungi" id="PTTG_28508-t43_1">
    <property type="protein sequence ID" value="PTTG_28508-t43_1-p1"/>
    <property type="gene ID" value="PTTG_28508"/>
</dbReference>
<evidence type="ECO:0000259" key="2">
    <source>
        <dbReference type="Pfam" id="PF01755"/>
    </source>
</evidence>
<protein>
    <recommendedName>
        <fullName evidence="2">Glycosyl transferase family 25 domain-containing protein</fullName>
    </recommendedName>
</protein>
<dbReference type="VEuPathDB" id="FungiDB:PTTG_28508"/>
<dbReference type="Proteomes" id="UP000005240">
    <property type="component" value="Unassembled WGS sequence"/>
</dbReference>
<sequence length="150" mass="17126">MLGTFTPVRVVSLKSRTDRRTHMQTLAAFRRLQNLRFTDAVLYSDPRALEIVQRVGNHTRTDKGIAEVGHVACRMSHHDDELRLILEDDVDIEAAFKYLAGTILRDVPKDWDIMFFGHTDFSDEARNGPGPSTSNFYIYKSVDPQGEDEN</sequence>
<feature type="domain" description="Glycosyl transferase family 25" evidence="2">
    <location>
        <begin position="7"/>
        <end position="112"/>
    </location>
</feature>